<keyword evidence="1" id="KW-1133">Transmembrane helix</keyword>
<evidence type="ECO:0000313" key="3">
    <source>
        <dbReference type="EMBL" id="MFD0799732.1"/>
    </source>
</evidence>
<protein>
    <submittedName>
        <fullName evidence="3">DUF3566 domain-containing protein</fullName>
    </submittedName>
</protein>
<proteinExistence type="predicted"/>
<keyword evidence="4" id="KW-1185">Reference proteome</keyword>
<name>A0ABW3B8S6_9ACTN</name>
<reference evidence="4" key="1">
    <citation type="journal article" date="2019" name="Int. J. Syst. Evol. Microbiol.">
        <title>The Global Catalogue of Microorganisms (GCM) 10K type strain sequencing project: providing services to taxonomists for standard genome sequencing and annotation.</title>
        <authorList>
            <consortium name="The Broad Institute Genomics Platform"/>
            <consortium name="The Broad Institute Genome Sequencing Center for Infectious Disease"/>
            <person name="Wu L."/>
            <person name="Ma J."/>
        </authorList>
    </citation>
    <scope>NUCLEOTIDE SEQUENCE [LARGE SCALE GENOMIC DNA]</scope>
    <source>
        <strain evidence="4">CCUG 63369</strain>
    </source>
</reference>
<evidence type="ECO:0000313" key="4">
    <source>
        <dbReference type="Proteomes" id="UP001596956"/>
    </source>
</evidence>
<gene>
    <name evidence="3" type="ORF">ACFQZU_00115</name>
</gene>
<feature type="transmembrane region" description="Helical" evidence="1">
    <location>
        <begin position="35"/>
        <end position="58"/>
    </location>
</feature>
<feature type="transmembrane region" description="Helical" evidence="1">
    <location>
        <begin position="96"/>
        <end position="122"/>
    </location>
</feature>
<evidence type="ECO:0000259" key="2">
    <source>
        <dbReference type="Pfam" id="PF12089"/>
    </source>
</evidence>
<comment type="caution">
    <text evidence="3">The sequence shown here is derived from an EMBL/GenBank/DDBJ whole genome shotgun (WGS) entry which is preliminary data.</text>
</comment>
<keyword evidence="1" id="KW-0812">Transmembrane</keyword>
<organism evidence="3 4">
    <name type="scientific">Streptomonospora algeriensis</name>
    <dbReference type="NCBI Taxonomy" id="995084"/>
    <lineage>
        <taxon>Bacteria</taxon>
        <taxon>Bacillati</taxon>
        <taxon>Actinomycetota</taxon>
        <taxon>Actinomycetes</taxon>
        <taxon>Streptosporangiales</taxon>
        <taxon>Nocardiopsidaceae</taxon>
        <taxon>Streptomonospora</taxon>
    </lineage>
</organism>
<dbReference type="Pfam" id="PF12089">
    <property type="entry name" value="DUF3566"/>
    <property type="match status" value="1"/>
</dbReference>
<accession>A0ABW3B8S6</accession>
<dbReference type="InterPro" id="IPR021949">
    <property type="entry name" value="DUF3566_TM"/>
</dbReference>
<sequence>MMAPNGPATTVKAGKSTRKAHLSVSRVEPWSVMRFSFVISLVCFIILFVAVIVLYGILSGLGVFTAITDLITSLTEGGEGDELNLRPETWFSPGRVLGYTGLIGALNIILITSLSTIGAMLYNLAADLVGGFDITLSETE</sequence>
<dbReference type="EMBL" id="JBHTHR010000001">
    <property type="protein sequence ID" value="MFD0799732.1"/>
    <property type="molecule type" value="Genomic_DNA"/>
</dbReference>
<keyword evidence="1" id="KW-0472">Membrane</keyword>
<evidence type="ECO:0000256" key="1">
    <source>
        <dbReference type="SAM" id="Phobius"/>
    </source>
</evidence>
<dbReference type="Proteomes" id="UP001596956">
    <property type="component" value="Unassembled WGS sequence"/>
</dbReference>
<feature type="domain" description="DUF3566" evidence="2">
    <location>
        <begin position="18"/>
        <end position="138"/>
    </location>
</feature>